<sequence>MEELYMKRPSRRPFRRDPANIIHAEKRFLIARTFVNEQPDVVAPFVLGTGGAMRRSLFQPPTQIGDRICAHCGHVGKFYGNFCSTRCRDEADAKNGDSRL</sequence>
<proteinExistence type="predicted"/>
<reference evidence="1 2" key="1">
    <citation type="journal article" date="2016" name="Nat. Commun.">
        <title>Thousands of microbial genomes shed light on interconnected biogeochemical processes in an aquifer system.</title>
        <authorList>
            <person name="Anantharaman K."/>
            <person name="Brown C.T."/>
            <person name="Hug L.A."/>
            <person name="Sharon I."/>
            <person name="Castelle C.J."/>
            <person name="Probst A.J."/>
            <person name="Thomas B.C."/>
            <person name="Singh A."/>
            <person name="Wilkins M.J."/>
            <person name="Karaoz U."/>
            <person name="Brodie E.L."/>
            <person name="Williams K.H."/>
            <person name="Hubbard S.S."/>
            <person name="Banfield J.F."/>
        </authorList>
    </citation>
    <scope>NUCLEOTIDE SEQUENCE [LARGE SCALE GENOMIC DNA]</scope>
</reference>
<comment type="caution">
    <text evidence="1">The sequence shown here is derived from an EMBL/GenBank/DDBJ whole genome shotgun (WGS) entry which is preliminary data.</text>
</comment>
<evidence type="ECO:0000313" key="2">
    <source>
        <dbReference type="Proteomes" id="UP000177263"/>
    </source>
</evidence>
<evidence type="ECO:0000313" key="1">
    <source>
        <dbReference type="EMBL" id="OGM30080.1"/>
    </source>
</evidence>
<dbReference type="EMBL" id="MGGM01000005">
    <property type="protein sequence ID" value="OGM30080.1"/>
    <property type="molecule type" value="Genomic_DNA"/>
</dbReference>
<dbReference type="Proteomes" id="UP000177263">
    <property type="component" value="Unassembled WGS sequence"/>
</dbReference>
<gene>
    <name evidence="1" type="ORF">A2801_03140</name>
</gene>
<dbReference type="AlphaFoldDB" id="A0A1F7YS76"/>
<name>A0A1F7YS76_9BACT</name>
<organism evidence="1 2">
    <name type="scientific">Candidatus Woesebacteria bacterium RIFCSPHIGHO2_01_FULL_41_10</name>
    <dbReference type="NCBI Taxonomy" id="1802500"/>
    <lineage>
        <taxon>Bacteria</taxon>
        <taxon>Candidatus Woeseibacteriota</taxon>
    </lineage>
</organism>
<accession>A0A1F7YS76</accession>
<protein>
    <submittedName>
        <fullName evidence="1">Uncharacterized protein</fullName>
    </submittedName>
</protein>
<dbReference type="STRING" id="1802500.A2801_03140"/>